<reference evidence="1 2" key="1">
    <citation type="submission" date="2019-06" db="EMBL/GenBank/DDBJ databases">
        <title>Sequencing the genomes of 1000 actinobacteria strains.</title>
        <authorList>
            <person name="Klenk H.-P."/>
        </authorList>
    </citation>
    <scope>NUCLEOTIDE SEQUENCE [LARGE SCALE GENOMIC DNA]</scope>
    <source>
        <strain evidence="1 2">DSM 43866</strain>
    </source>
</reference>
<organism evidence="1 2">
    <name type="scientific">Actinoplanes teichomyceticus</name>
    <dbReference type="NCBI Taxonomy" id="1867"/>
    <lineage>
        <taxon>Bacteria</taxon>
        <taxon>Bacillati</taxon>
        <taxon>Actinomycetota</taxon>
        <taxon>Actinomycetes</taxon>
        <taxon>Micromonosporales</taxon>
        <taxon>Micromonosporaceae</taxon>
        <taxon>Actinoplanes</taxon>
    </lineage>
</organism>
<sequence>MGRASPDVSDVAPVTLYGERMPETPEELRPVLRDVHAASPVRVVVREPSGDHPYDAGTVWLHVAGTLGSIGFRPAPGTALPDRVCAAADQLHDWILECLPELGFPAVWPECPEHPATHPLRVGMTGDGPVWRCPRSAAVHARVGELGRVPFREAG</sequence>
<dbReference type="Proteomes" id="UP000320239">
    <property type="component" value="Unassembled WGS sequence"/>
</dbReference>
<protein>
    <submittedName>
        <fullName evidence="1">Uncharacterized protein</fullName>
    </submittedName>
</protein>
<name>A0A561WJI8_ACTTI</name>
<accession>A0A561WJI8</accession>
<evidence type="ECO:0000313" key="2">
    <source>
        <dbReference type="Proteomes" id="UP000320239"/>
    </source>
</evidence>
<dbReference type="EMBL" id="VIWY01000002">
    <property type="protein sequence ID" value="TWG24015.1"/>
    <property type="molecule type" value="Genomic_DNA"/>
</dbReference>
<keyword evidence="2" id="KW-1185">Reference proteome</keyword>
<proteinExistence type="predicted"/>
<gene>
    <name evidence="1" type="ORF">FHX34_102568</name>
</gene>
<evidence type="ECO:0000313" key="1">
    <source>
        <dbReference type="EMBL" id="TWG24015.1"/>
    </source>
</evidence>
<comment type="caution">
    <text evidence="1">The sequence shown here is derived from an EMBL/GenBank/DDBJ whole genome shotgun (WGS) entry which is preliminary data.</text>
</comment>
<dbReference type="AlphaFoldDB" id="A0A561WJI8"/>